<proteinExistence type="predicted"/>
<name>A0AAW4YZE6_9GAMM</name>
<sequence length="421" mass="42859">MNIQMILSALPNQLPGKQEAGVAPGQFTLALNQASGSARFGDGTLPLQLSGSAHSLPQTMAAHQALLQAMNGSIEHQLAENGPDADANAQLEDIMARLALIDGSFVQEQDAADVPAPMPQVATDPKLGGDAYAADQAERQATAFGAVAMPAPSSTGEMRMANGDTPLLANAGQGTAGQSQAAQSAALAQAATATDRSIVTNAAAETPARSASSATEFSTAFARTAQPGSELHALAPEAPRAGFVPEATTLPPPSGAPTGQAQPTAQPALPAQASLTAPLQSPNWPAQLGQQLVQFARSGGEQQVEMRLNPAELGPLSVTLKMTEQGAQAQFLASHAQVRQVLEQAIPQLREALAEQGITLGETSVGEQRHHDAQAFANQNGRQGQGGSASGEAEAALAAADEAASTSTATLSLDGRVNLYA</sequence>
<dbReference type="PANTHER" id="PTHR37533:SF2">
    <property type="entry name" value="FLAGELLAR HOOK-LENGTH CONTROL PROTEIN"/>
    <property type="match status" value="1"/>
</dbReference>
<accession>A0AAW4YZE6</accession>
<dbReference type="InterPro" id="IPR052563">
    <property type="entry name" value="FliK"/>
</dbReference>
<reference evidence="3" key="2">
    <citation type="journal article" date="2021" name="Front. Microbiol.">
        <title>Aerobic Denitrification and Heterotrophic Sulfur Oxidation in the Genus Halomonas Revealed by Six Novel Species Characterizations and Genome-Based Analysis.</title>
        <authorList>
            <person name="Wang L."/>
            <person name="Shao Z."/>
        </authorList>
    </citation>
    <scope>NUCLEOTIDE SEQUENCE</scope>
    <source>
        <strain evidence="3">MCCC 1A05776</strain>
    </source>
</reference>
<dbReference type="CDD" id="cd17470">
    <property type="entry name" value="T3SS_Flik_C"/>
    <property type="match status" value="1"/>
</dbReference>
<dbReference type="EMBL" id="JABFTS010000008">
    <property type="protein sequence ID" value="MCE8053035.1"/>
    <property type="molecule type" value="Genomic_DNA"/>
</dbReference>
<dbReference type="InterPro" id="IPR021136">
    <property type="entry name" value="Flagellar_hook_control-like_C"/>
</dbReference>
<evidence type="ECO:0000313" key="4">
    <source>
        <dbReference type="Proteomes" id="UP001320178"/>
    </source>
</evidence>
<dbReference type="AlphaFoldDB" id="A0AAW4YZE6"/>
<evidence type="ECO:0000256" key="1">
    <source>
        <dbReference type="SAM" id="MobiDB-lite"/>
    </source>
</evidence>
<dbReference type="RefSeq" id="WP_234240384.1">
    <property type="nucleotide sequence ID" value="NZ_JABFTS010000008.1"/>
</dbReference>
<dbReference type="InterPro" id="IPR038610">
    <property type="entry name" value="FliK-like_C_sf"/>
</dbReference>
<comment type="caution">
    <text evidence="3">The sequence shown here is derived from an EMBL/GenBank/DDBJ whole genome shotgun (WGS) entry which is preliminary data.</text>
</comment>
<dbReference type="PANTHER" id="PTHR37533">
    <property type="entry name" value="FLAGELLAR HOOK-LENGTH CONTROL PROTEIN"/>
    <property type="match status" value="1"/>
</dbReference>
<feature type="domain" description="Flagellar hook-length control protein-like C-terminal" evidence="2">
    <location>
        <begin position="294"/>
        <end position="372"/>
    </location>
</feature>
<dbReference type="Gene3D" id="3.30.750.140">
    <property type="match status" value="1"/>
</dbReference>
<evidence type="ECO:0000259" key="2">
    <source>
        <dbReference type="Pfam" id="PF02120"/>
    </source>
</evidence>
<feature type="region of interest" description="Disordered" evidence="1">
    <location>
        <begin position="245"/>
        <end position="268"/>
    </location>
</feature>
<gene>
    <name evidence="3" type="ORF">HOP61_17225</name>
</gene>
<dbReference type="Proteomes" id="UP001320178">
    <property type="component" value="Unassembled WGS sequence"/>
</dbReference>
<protein>
    <recommendedName>
        <fullName evidence="2">Flagellar hook-length control protein-like C-terminal domain-containing protein</fullName>
    </recommendedName>
</protein>
<feature type="compositionally biased region" description="Low complexity" evidence="1">
    <location>
        <begin position="256"/>
        <end position="268"/>
    </location>
</feature>
<organism evidence="3 4">
    <name type="scientific">Billgrantia desiderata</name>
    <dbReference type="NCBI Taxonomy" id="52021"/>
    <lineage>
        <taxon>Bacteria</taxon>
        <taxon>Pseudomonadati</taxon>
        <taxon>Pseudomonadota</taxon>
        <taxon>Gammaproteobacteria</taxon>
        <taxon>Oceanospirillales</taxon>
        <taxon>Halomonadaceae</taxon>
        <taxon>Billgrantia</taxon>
    </lineage>
</organism>
<reference evidence="3" key="1">
    <citation type="submission" date="2020-05" db="EMBL/GenBank/DDBJ databases">
        <authorList>
            <person name="Wang L."/>
            <person name="Shao Z."/>
        </authorList>
    </citation>
    <scope>NUCLEOTIDE SEQUENCE</scope>
    <source>
        <strain evidence="3">MCCC 1A05776</strain>
    </source>
</reference>
<evidence type="ECO:0000313" key="3">
    <source>
        <dbReference type="EMBL" id="MCE8053035.1"/>
    </source>
</evidence>
<dbReference type="Pfam" id="PF02120">
    <property type="entry name" value="Flg_hook"/>
    <property type="match status" value="1"/>
</dbReference>